<protein>
    <submittedName>
        <fullName evidence="1">Uncharacterized protein</fullName>
    </submittedName>
</protein>
<evidence type="ECO:0000313" key="2">
    <source>
        <dbReference type="Proteomes" id="UP000762676"/>
    </source>
</evidence>
<dbReference type="EMBL" id="BMAT01003899">
    <property type="protein sequence ID" value="GFR64452.1"/>
    <property type="molecule type" value="Genomic_DNA"/>
</dbReference>
<keyword evidence="2" id="KW-1185">Reference proteome</keyword>
<dbReference type="AlphaFoldDB" id="A0AAV4ETU5"/>
<name>A0AAV4ETU5_9GAST</name>
<dbReference type="Proteomes" id="UP000762676">
    <property type="component" value="Unassembled WGS sequence"/>
</dbReference>
<sequence>MPTFIIYYPKELVTRVDIGLACVTQLVGDYKYKYKQLSGGTYVAVPVTEPVKQLALFCLTAMAEEYKCEQCLERLSRPLLIHFNFSEKKHKRVKRVVVVVVVVAVF</sequence>
<reference evidence="1 2" key="1">
    <citation type="journal article" date="2021" name="Elife">
        <title>Chloroplast acquisition without the gene transfer in kleptoplastic sea slugs, Plakobranchus ocellatus.</title>
        <authorList>
            <person name="Maeda T."/>
            <person name="Takahashi S."/>
            <person name="Yoshida T."/>
            <person name="Shimamura S."/>
            <person name="Takaki Y."/>
            <person name="Nagai Y."/>
            <person name="Toyoda A."/>
            <person name="Suzuki Y."/>
            <person name="Arimoto A."/>
            <person name="Ishii H."/>
            <person name="Satoh N."/>
            <person name="Nishiyama T."/>
            <person name="Hasebe M."/>
            <person name="Maruyama T."/>
            <person name="Minagawa J."/>
            <person name="Obokata J."/>
            <person name="Shigenobu S."/>
        </authorList>
    </citation>
    <scope>NUCLEOTIDE SEQUENCE [LARGE SCALE GENOMIC DNA]</scope>
</reference>
<accession>A0AAV4ETU5</accession>
<comment type="caution">
    <text evidence="1">The sequence shown here is derived from an EMBL/GenBank/DDBJ whole genome shotgun (WGS) entry which is preliminary data.</text>
</comment>
<gene>
    <name evidence="1" type="ORF">ElyMa_001922700</name>
</gene>
<proteinExistence type="predicted"/>
<organism evidence="1 2">
    <name type="scientific">Elysia marginata</name>
    <dbReference type="NCBI Taxonomy" id="1093978"/>
    <lineage>
        <taxon>Eukaryota</taxon>
        <taxon>Metazoa</taxon>
        <taxon>Spiralia</taxon>
        <taxon>Lophotrochozoa</taxon>
        <taxon>Mollusca</taxon>
        <taxon>Gastropoda</taxon>
        <taxon>Heterobranchia</taxon>
        <taxon>Euthyneura</taxon>
        <taxon>Panpulmonata</taxon>
        <taxon>Sacoglossa</taxon>
        <taxon>Placobranchoidea</taxon>
        <taxon>Plakobranchidae</taxon>
        <taxon>Elysia</taxon>
    </lineage>
</organism>
<evidence type="ECO:0000313" key="1">
    <source>
        <dbReference type="EMBL" id="GFR64452.1"/>
    </source>
</evidence>